<keyword evidence="5 6" id="KW-0443">Lipid metabolism</keyword>
<dbReference type="GO" id="GO:0016042">
    <property type="term" value="P:lipid catabolic process"/>
    <property type="evidence" value="ECO:0007669"/>
    <property type="project" value="UniProtKB-UniRule"/>
</dbReference>
<evidence type="ECO:0000256" key="5">
    <source>
        <dbReference type="ARBA" id="ARBA00023098"/>
    </source>
</evidence>
<dbReference type="SUPFAM" id="SSF55424">
    <property type="entry name" value="FAD/NAD-linked reductases, dimerisation (C-terminal) domain"/>
    <property type="match status" value="1"/>
</dbReference>
<protein>
    <submittedName>
        <fullName evidence="8">Pyridine nucleotide-disulfide oxidoreductase</fullName>
    </submittedName>
</protein>
<evidence type="ECO:0000256" key="3">
    <source>
        <dbReference type="ARBA" id="ARBA00022827"/>
    </source>
</evidence>
<dbReference type="CDD" id="cd07209">
    <property type="entry name" value="Pat_hypo_Ecoli_Z1214_like"/>
    <property type="match status" value="1"/>
</dbReference>
<dbReference type="Pfam" id="PF07992">
    <property type="entry name" value="Pyr_redox_2"/>
    <property type="match status" value="1"/>
</dbReference>
<sequence>MREVDYLAIGGGVACATAVQTLRREDDAATIAMLCGEPVPPYRRPPLTKLPDVGDGATGIILHDAAFYEQQRIALLLGARATHVDRHARIVRTDTQGEFHYGKLLIATGTSPCLPSLPGLELGGVHCLHTLADMLALRREAERAQRVVILGAGFIGVEVAATLQARGVHVTLIEREPDVMPMLQAPVLSRFFAACCAARGIAVRTGCELRALVGDGRVEAALTSDGATLPCDLALIAIGVTPNCDFLADSGLPIGDGIEVDAYLRSADPHIYAAGDVANFPDPVFGVRRRIEHWDNAMRQGRIAAHNMAGRPVPYRDVSIFFGDVFGLTYNFLGDLRGVTETIERGTLGDGPYALLYLKEDALRAVFAVGQPPASIASLADAISMRLDLKAERVRLQDVRFQLDRLPVQTLLILQGGGALGAFECGAVRALDEHGIRPDVVSAVSIGAFNGAIIASHPKAPSRALDAFWRELAIPLPSTGDPRWHQMLVSAYVLWFGVPNFLEPRWWNPLSGLDWLYGRGTSLYDARPIVKLIEKYVDFAALGSSPTRLLISAVDVKSGEPRIFDSYVDRLTPEHLLASGSLPPGIPWTKLDGHAYWDGGIVSNSPLDLIVERCGRIGGRIFIVDLFSGSKRMPENLVEVMLRREEISYMDRVRSDLRFEEYANDFSDLVGNIMTHVDEPAASAIRQMPLYIRLMGNRAPIRVERIALQRTGPVSFVTDYDFSATTIAELQARGHAAAIKALADRDAA</sequence>
<dbReference type="GO" id="GO:0005737">
    <property type="term" value="C:cytoplasm"/>
    <property type="evidence" value="ECO:0007669"/>
    <property type="project" value="TreeGrafter"/>
</dbReference>
<dbReference type="InterPro" id="IPR036188">
    <property type="entry name" value="FAD/NAD-bd_sf"/>
</dbReference>
<evidence type="ECO:0000313" key="8">
    <source>
        <dbReference type="EMBL" id="KUZ85917.1"/>
    </source>
</evidence>
<dbReference type="SUPFAM" id="SSF52151">
    <property type="entry name" value="FabD/lysophospholipase-like"/>
    <property type="match status" value="1"/>
</dbReference>
<feature type="short sequence motif" description="GXGXXG" evidence="6">
    <location>
        <begin position="416"/>
        <end position="421"/>
    </location>
</feature>
<organism evidence="8 9">
    <name type="scientific">Burkholderia ubonensis</name>
    <dbReference type="NCBI Taxonomy" id="101571"/>
    <lineage>
        <taxon>Bacteria</taxon>
        <taxon>Pseudomonadati</taxon>
        <taxon>Pseudomonadota</taxon>
        <taxon>Betaproteobacteria</taxon>
        <taxon>Burkholderiales</taxon>
        <taxon>Burkholderiaceae</taxon>
        <taxon>Burkholderia</taxon>
        <taxon>Burkholderia cepacia complex</taxon>
    </lineage>
</organism>
<dbReference type="PRINTS" id="PR00368">
    <property type="entry name" value="FADPNR"/>
</dbReference>
<feature type="active site" description="Proton acceptor" evidence="6">
    <location>
        <position position="598"/>
    </location>
</feature>
<dbReference type="GO" id="GO:0016787">
    <property type="term" value="F:hydrolase activity"/>
    <property type="evidence" value="ECO:0007669"/>
    <property type="project" value="UniProtKB-UniRule"/>
</dbReference>
<dbReference type="EMBL" id="LOTN01000051">
    <property type="protein sequence ID" value="KUZ85917.1"/>
    <property type="molecule type" value="Genomic_DNA"/>
</dbReference>
<dbReference type="GO" id="GO:0016651">
    <property type="term" value="F:oxidoreductase activity, acting on NAD(P)H"/>
    <property type="evidence" value="ECO:0007669"/>
    <property type="project" value="TreeGrafter"/>
</dbReference>
<keyword evidence="2" id="KW-0285">Flavoprotein</keyword>
<evidence type="ECO:0000256" key="6">
    <source>
        <dbReference type="PROSITE-ProRule" id="PRU01161"/>
    </source>
</evidence>
<feature type="short sequence motif" description="DGA/G" evidence="6">
    <location>
        <begin position="598"/>
        <end position="600"/>
    </location>
</feature>
<dbReference type="Proteomes" id="UP000065521">
    <property type="component" value="Unassembled WGS sequence"/>
</dbReference>
<keyword evidence="6" id="KW-0378">Hydrolase</keyword>
<dbReference type="PANTHER" id="PTHR43557">
    <property type="entry name" value="APOPTOSIS-INDUCING FACTOR 1"/>
    <property type="match status" value="1"/>
</dbReference>
<comment type="cofactor">
    <cofactor evidence="1">
        <name>FAD</name>
        <dbReference type="ChEBI" id="CHEBI:57692"/>
    </cofactor>
</comment>
<gene>
    <name evidence="8" type="ORF">WI38_23705</name>
</gene>
<dbReference type="InterPro" id="IPR002641">
    <property type="entry name" value="PNPLA_dom"/>
</dbReference>
<dbReference type="AlphaFoldDB" id="A0A102JLX4"/>
<accession>A0A102JLX4</accession>
<dbReference type="SUPFAM" id="SSF51905">
    <property type="entry name" value="FAD/NAD(P)-binding domain"/>
    <property type="match status" value="2"/>
</dbReference>
<dbReference type="RefSeq" id="WP_059635834.1">
    <property type="nucleotide sequence ID" value="NZ_LOTK01000087.1"/>
</dbReference>
<name>A0A102JLX4_9BURK</name>
<dbReference type="Gene3D" id="3.50.50.60">
    <property type="entry name" value="FAD/NAD(P)-binding domain"/>
    <property type="match status" value="2"/>
</dbReference>
<dbReference type="InterPro" id="IPR021095">
    <property type="entry name" value="DUF3734"/>
</dbReference>
<evidence type="ECO:0000313" key="9">
    <source>
        <dbReference type="Proteomes" id="UP000065521"/>
    </source>
</evidence>
<comment type="caution">
    <text evidence="8">The sequence shown here is derived from an EMBL/GenBank/DDBJ whole genome shotgun (WGS) entry which is preliminary data.</text>
</comment>
<evidence type="ECO:0000259" key="7">
    <source>
        <dbReference type="PROSITE" id="PS51635"/>
    </source>
</evidence>
<evidence type="ECO:0000256" key="2">
    <source>
        <dbReference type="ARBA" id="ARBA00022630"/>
    </source>
</evidence>
<dbReference type="Gene3D" id="3.40.1090.10">
    <property type="entry name" value="Cytosolic phospholipase A2 catalytic domain"/>
    <property type="match status" value="2"/>
</dbReference>
<dbReference type="InterPro" id="IPR016035">
    <property type="entry name" value="Acyl_Trfase/lysoPLipase"/>
</dbReference>
<dbReference type="PROSITE" id="PS51635">
    <property type="entry name" value="PNPLA"/>
    <property type="match status" value="1"/>
</dbReference>
<dbReference type="PRINTS" id="PR00411">
    <property type="entry name" value="PNDRDTASEI"/>
</dbReference>
<feature type="active site" description="Nucleophile" evidence="6">
    <location>
        <position position="445"/>
    </location>
</feature>
<dbReference type="Pfam" id="PF01734">
    <property type="entry name" value="Patatin"/>
    <property type="match status" value="1"/>
</dbReference>
<keyword evidence="6" id="KW-0442">Lipid degradation</keyword>
<dbReference type="Pfam" id="PF12536">
    <property type="entry name" value="DUF3734"/>
    <property type="match status" value="1"/>
</dbReference>
<keyword evidence="3" id="KW-0274">FAD</keyword>
<evidence type="ECO:0000256" key="1">
    <source>
        <dbReference type="ARBA" id="ARBA00001974"/>
    </source>
</evidence>
<dbReference type="PANTHER" id="PTHR43557:SF2">
    <property type="entry name" value="RIESKE DOMAIN-CONTAINING PROTEIN-RELATED"/>
    <property type="match status" value="1"/>
</dbReference>
<dbReference type="InterPro" id="IPR023753">
    <property type="entry name" value="FAD/NAD-binding_dom"/>
</dbReference>
<dbReference type="InterPro" id="IPR050446">
    <property type="entry name" value="FAD-oxidoreductase/Apoptosis"/>
</dbReference>
<reference evidence="8 9" key="1">
    <citation type="submission" date="2015-11" db="EMBL/GenBank/DDBJ databases">
        <title>Expanding the genomic diversity of Burkholderia species for the development of highly accurate diagnostics.</title>
        <authorList>
            <person name="Sahl J."/>
            <person name="Keim P."/>
            <person name="Wagner D."/>
        </authorList>
    </citation>
    <scope>NUCLEOTIDE SEQUENCE [LARGE SCALE GENOMIC DNA]</scope>
    <source>
        <strain evidence="8 9">RF32-BP4</strain>
    </source>
</reference>
<dbReference type="InterPro" id="IPR016156">
    <property type="entry name" value="FAD/NAD-linked_Rdtase_dimer_sf"/>
</dbReference>
<evidence type="ECO:0000256" key="4">
    <source>
        <dbReference type="ARBA" id="ARBA00023002"/>
    </source>
</evidence>
<comment type="caution">
    <text evidence="6">Lacks conserved residue(s) required for the propagation of feature annotation.</text>
</comment>
<dbReference type="Gene3D" id="3.30.390.30">
    <property type="match status" value="1"/>
</dbReference>
<proteinExistence type="predicted"/>
<keyword evidence="4" id="KW-0560">Oxidoreductase</keyword>
<feature type="domain" description="PNPLA" evidence="7">
    <location>
        <begin position="412"/>
        <end position="611"/>
    </location>
</feature>